<gene>
    <name evidence="2" type="ORF">HELGO_WM1673</name>
</gene>
<dbReference type="InterPro" id="IPR028098">
    <property type="entry name" value="Glyco_trans_4-like_N"/>
</dbReference>
<dbReference type="Gene3D" id="3.40.50.2000">
    <property type="entry name" value="Glycogen Phosphorylase B"/>
    <property type="match status" value="2"/>
</dbReference>
<accession>A0A6S6U9H6</accession>
<name>A0A6S6U9H6_9BACT</name>
<feature type="domain" description="Glycosyltransferase subfamily 4-like N-terminal" evidence="1">
    <location>
        <begin position="22"/>
        <end position="202"/>
    </location>
</feature>
<dbReference type="GO" id="GO:0016757">
    <property type="term" value="F:glycosyltransferase activity"/>
    <property type="evidence" value="ECO:0007669"/>
    <property type="project" value="UniProtKB-ARBA"/>
</dbReference>
<organism evidence="2">
    <name type="scientific">uncultured Sulfurovum sp</name>
    <dbReference type="NCBI Taxonomy" id="269237"/>
    <lineage>
        <taxon>Bacteria</taxon>
        <taxon>Pseudomonadati</taxon>
        <taxon>Campylobacterota</taxon>
        <taxon>Epsilonproteobacteria</taxon>
        <taxon>Campylobacterales</taxon>
        <taxon>Sulfurovaceae</taxon>
        <taxon>Sulfurovum</taxon>
        <taxon>environmental samples</taxon>
    </lineage>
</organism>
<proteinExistence type="predicted"/>
<dbReference type="AlphaFoldDB" id="A0A6S6U9H6"/>
<protein>
    <recommendedName>
        <fullName evidence="1">Glycosyltransferase subfamily 4-like N-terminal domain-containing protein</fullName>
    </recommendedName>
</protein>
<dbReference type="Pfam" id="PF13439">
    <property type="entry name" value="Glyco_transf_4"/>
    <property type="match status" value="1"/>
</dbReference>
<reference evidence="2" key="1">
    <citation type="submission" date="2020-01" db="EMBL/GenBank/DDBJ databases">
        <authorList>
            <person name="Meier V. D."/>
            <person name="Meier V D."/>
        </authorList>
    </citation>
    <scope>NUCLEOTIDE SEQUENCE</scope>
    <source>
        <strain evidence="2">HLG_WM_MAG_01</strain>
    </source>
</reference>
<evidence type="ECO:0000259" key="1">
    <source>
        <dbReference type="Pfam" id="PF13439"/>
    </source>
</evidence>
<dbReference type="SUPFAM" id="SSF53756">
    <property type="entry name" value="UDP-Glycosyltransferase/glycogen phosphorylase"/>
    <property type="match status" value="1"/>
</dbReference>
<dbReference type="EMBL" id="CACVAS010000147">
    <property type="protein sequence ID" value="CAA6826927.1"/>
    <property type="molecule type" value="Genomic_DNA"/>
</dbReference>
<sequence>MRSNKLLIIAYYFPSFAEVGVVRVAKFAKYLKKEGRDITVLTVKEKYYQTTNDSYSQDVEGIKTIRTSRVPTILPGINEEGFYWAPALFFYLVYQMLFNRPEVVYLTGGPFYHWILAPFIKLFGVEYILDFRDPWKLSPYVVRKNGFFGSLTSRLETFIERFAIKYAKTVINVTNQATEMYRAEYPEFSEKFVTITNGFDPDDFTDIEALTVSKFDIVYSGKFGTFRDVRPFFEAFKKIIEENQLSPDDIRFVWVGREEKHIVESIKRIELENYVSMLGFLPYKENLRYIKGSKIALLIAGEHPYEPTTKIFDYMALQKNVLGVTDADGFVSETLTAYPLGKHSNNSTDNIYEKIQEEFRSSIKDTEVEIRDLLKFDRRTLTLQLKKLIGK</sequence>
<evidence type="ECO:0000313" key="2">
    <source>
        <dbReference type="EMBL" id="CAA6826927.1"/>
    </source>
</evidence>